<feature type="transmembrane region" description="Helical" evidence="6">
    <location>
        <begin position="145"/>
        <end position="168"/>
    </location>
</feature>
<dbReference type="PRINTS" id="PR01792">
    <property type="entry name" value="VDCCGAMMA"/>
</dbReference>
<reference evidence="8" key="2">
    <citation type="submission" date="2025-09" db="UniProtKB">
        <authorList>
            <consortium name="Ensembl"/>
        </authorList>
    </citation>
    <scope>IDENTIFICATION</scope>
</reference>
<organism evidence="8 9">
    <name type="scientific">Sinocyclocheilus anshuiensis</name>
    <dbReference type="NCBI Taxonomy" id="1608454"/>
    <lineage>
        <taxon>Eukaryota</taxon>
        <taxon>Metazoa</taxon>
        <taxon>Chordata</taxon>
        <taxon>Craniata</taxon>
        <taxon>Vertebrata</taxon>
        <taxon>Euteleostomi</taxon>
        <taxon>Actinopterygii</taxon>
        <taxon>Neopterygii</taxon>
        <taxon>Teleostei</taxon>
        <taxon>Ostariophysi</taxon>
        <taxon>Cypriniformes</taxon>
        <taxon>Cyprinidae</taxon>
        <taxon>Cyprininae</taxon>
        <taxon>Sinocyclocheilus</taxon>
    </lineage>
</organism>
<dbReference type="GO" id="GO:0019226">
    <property type="term" value="P:transmission of nerve impulse"/>
    <property type="evidence" value="ECO:0007669"/>
    <property type="project" value="TreeGrafter"/>
</dbReference>
<proteinExistence type="inferred from homology"/>
<keyword evidence="6" id="KW-0107">Calcium channel</keyword>
<feature type="transmembrane region" description="Helical" evidence="6">
    <location>
        <begin position="188"/>
        <end position="216"/>
    </location>
</feature>
<feature type="transmembrane region" description="Helical" evidence="6">
    <location>
        <begin position="111"/>
        <end position="133"/>
    </location>
</feature>
<dbReference type="InterPro" id="IPR008368">
    <property type="entry name" value="VDCC_gsu"/>
</dbReference>
<dbReference type="Pfam" id="PF00822">
    <property type="entry name" value="PMP22_Claudin"/>
    <property type="match status" value="1"/>
</dbReference>
<dbReference type="GO" id="GO:0051968">
    <property type="term" value="P:positive regulation of synaptic transmission, glutamatergic"/>
    <property type="evidence" value="ECO:0007669"/>
    <property type="project" value="TreeGrafter"/>
</dbReference>
<feature type="compositionally biased region" description="Polar residues" evidence="7">
    <location>
        <begin position="255"/>
        <end position="265"/>
    </location>
</feature>
<name>A0A671M009_9TELE</name>
<dbReference type="GO" id="GO:0098970">
    <property type="term" value="P:postsynaptic neurotransmitter receptor diffusion trapping"/>
    <property type="evidence" value="ECO:0007669"/>
    <property type="project" value="TreeGrafter"/>
</dbReference>
<dbReference type="InterPro" id="IPR004031">
    <property type="entry name" value="PMP22/EMP/MP20/Claudin"/>
</dbReference>
<dbReference type="AlphaFoldDB" id="A0A671M009"/>
<evidence type="ECO:0000256" key="7">
    <source>
        <dbReference type="SAM" id="MobiDB-lite"/>
    </source>
</evidence>
<dbReference type="Ensembl" id="ENSSANT00000027290.1">
    <property type="protein sequence ID" value="ENSSANP00000025619.1"/>
    <property type="gene ID" value="ENSSANG00000013223.1"/>
</dbReference>
<dbReference type="InterPro" id="IPR051072">
    <property type="entry name" value="CACNG_subunit"/>
</dbReference>
<feature type="transmembrane region" description="Helical" evidence="6">
    <location>
        <begin position="12"/>
        <end position="36"/>
    </location>
</feature>
<dbReference type="GO" id="GO:0005245">
    <property type="term" value="F:voltage-gated calcium channel activity"/>
    <property type="evidence" value="ECO:0007669"/>
    <property type="project" value="TreeGrafter"/>
</dbReference>
<dbReference type="GO" id="GO:0098839">
    <property type="term" value="C:postsynaptic density membrane"/>
    <property type="evidence" value="ECO:0007669"/>
    <property type="project" value="TreeGrafter"/>
</dbReference>
<evidence type="ECO:0000256" key="3">
    <source>
        <dbReference type="ARBA" id="ARBA00022692"/>
    </source>
</evidence>
<dbReference type="Gene3D" id="1.20.140.150">
    <property type="match status" value="1"/>
</dbReference>
<evidence type="ECO:0000256" key="4">
    <source>
        <dbReference type="ARBA" id="ARBA00022989"/>
    </source>
</evidence>
<dbReference type="GO" id="GO:0098943">
    <property type="term" value="P:neurotransmitter receptor transport, postsynaptic endosome to lysosome"/>
    <property type="evidence" value="ECO:0007669"/>
    <property type="project" value="TreeGrafter"/>
</dbReference>
<reference evidence="8" key="1">
    <citation type="submission" date="2025-08" db="UniProtKB">
        <authorList>
            <consortium name="Ensembl"/>
        </authorList>
    </citation>
    <scope>IDENTIFICATION</scope>
</reference>
<dbReference type="GO" id="GO:0032281">
    <property type="term" value="C:AMPA glutamate receptor complex"/>
    <property type="evidence" value="ECO:0007669"/>
    <property type="project" value="TreeGrafter"/>
</dbReference>
<keyword evidence="3 6" id="KW-0812">Transmembrane</keyword>
<evidence type="ECO:0000256" key="2">
    <source>
        <dbReference type="ARBA" id="ARBA00007111"/>
    </source>
</evidence>
<comment type="similarity">
    <text evidence="2 6">Belongs to the PMP-22/EMP/MP20 family. CACNG subfamily.</text>
</comment>
<comment type="subcellular location">
    <subcellularLocation>
        <location evidence="1 6">Membrane</location>
        <topology evidence="1 6">Multi-pass membrane protein</topology>
    </subcellularLocation>
</comment>
<dbReference type="GO" id="GO:0016247">
    <property type="term" value="F:channel regulator activity"/>
    <property type="evidence" value="ECO:0007669"/>
    <property type="project" value="TreeGrafter"/>
</dbReference>
<evidence type="ECO:0000313" key="9">
    <source>
        <dbReference type="Proteomes" id="UP000472260"/>
    </source>
</evidence>
<keyword evidence="9" id="KW-1185">Reference proteome</keyword>
<evidence type="ECO:0000256" key="6">
    <source>
        <dbReference type="RuleBase" id="RU363085"/>
    </source>
</evidence>
<keyword evidence="6" id="KW-0106">Calcium</keyword>
<dbReference type="Proteomes" id="UP000472260">
    <property type="component" value="Unassembled WGS sequence"/>
</dbReference>
<protein>
    <submittedName>
        <fullName evidence="8">Calcium channel, voltage-dependent, gamma subunit 4a</fullName>
    </submittedName>
</protein>
<keyword evidence="6" id="KW-0109">Calcium transport</keyword>
<dbReference type="PANTHER" id="PTHR12107">
    <property type="entry name" value="VOLTAGE-DEPENDENT CALCIUM CHANNEL GAMMA SUBUNIT"/>
    <property type="match status" value="1"/>
</dbReference>
<keyword evidence="6" id="KW-0813">Transport</keyword>
<evidence type="ECO:0000256" key="5">
    <source>
        <dbReference type="ARBA" id="ARBA00023136"/>
    </source>
</evidence>
<keyword evidence="6" id="KW-0406">Ion transport</keyword>
<keyword evidence="6" id="KW-0407">Ion channel</keyword>
<feature type="region of interest" description="Disordered" evidence="7">
    <location>
        <begin position="255"/>
        <end position="274"/>
    </location>
</feature>
<evidence type="ECO:0000256" key="1">
    <source>
        <dbReference type="ARBA" id="ARBA00004141"/>
    </source>
</evidence>
<accession>A0A671M009</accession>
<dbReference type="GO" id="GO:0099590">
    <property type="term" value="P:neurotransmitter receptor internalization"/>
    <property type="evidence" value="ECO:0007669"/>
    <property type="project" value="TreeGrafter"/>
</dbReference>
<keyword evidence="4 6" id="KW-1133">Transmembrane helix</keyword>
<keyword evidence="5 6" id="KW-0472">Membrane</keyword>
<sequence length="333" mass="36822">VVCLRCDRGVQIVLTSLGAFAAINLMTVAIGTNYWLYSSLEYTCNTTSNATDETQTLQQPKRIRVWRDLTHSGLWRICCIEGINNGSCYWINHFSVDNDYDTDSLEFLLRIVWASSLFPILSTILLLLGGLCVGLGQIYSSRNNILLSAGILFVSAGVSNSIQSASLFTSSNAGDPSDKKGEDKKNLYSYGLSFYSGILSFIVAEAIGVLAVNIYIEKYKEVHFKRFEFIKTATSPLASSYTSIPNYHYRQQFQSYSQSTEPSKNTSSATLSATSSSLPLGDISMYTVGKEHPLKAGALAAYNTDLEHTNFLQVHNRVSKDVKDSLNRRITPV</sequence>
<evidence type="ECO:0000313" key="8">
    <source>
        <dbReference type="Ensembl" id="ENSSANP00000025619.1"/>
    </source>
</evidence>
<dbReference type="PANTHER" id="PTHR12107:SF7">
    <property type="entry name" value="VOLTAGE-DEPENDENT CALCIUM CHANNEL GAMMA-4 SUBUNIT"/>
    <property type="match status" value="1"/>
</dbReference>
<keyword evidence="6" id="KW-0851">Voltage-gated channel</keyword>